<sequence>MKLSLIAHSVCMTTLILAGCASTATPPEEYSGFLKDYSHLKEDKSASGVAVMRWIDPDVKVSKFTSVYIEPSQLYPKPQPTAQIPQGTLQGITQYYDQALKREIGKSLPLASAPGPGTLVVRPAITAVGSKAEGFKPYEVLPIALVAAAVNTAAGGRDQETTIATEVAFLDADTNKVVAQVIRKGAGKNLENSQSTMTVADAKGVLDGWASDLHQSFEKIKASSK</sequence>
<keyword evidence="3" id="KW-1185">Reference proteome</keyword>
<reference evidence="3" key="1">
    <citation type="submission" date="2016-10" db="EMBL/GenBank/DDBJ databases">
        <authorList>
            <person name="Varghese N."/>
            <person name="Submissions S."/>
        </authorList>
    </citation>
    <scope>NUCLEOTIDE SEQUENCE [LARGE SCALE GENOMIC DNA]</scope>
    <source>
        <strain evidence="3">ATCC 700689</strain>
    </source>
</reference>
<gene>
    <name evidence="2" type="ORF">SAMN05216605_101290</name>
</gene>
<dbReference type="PROSITE" id="PS51257">
    <property type="entry name" value="PROKAR_LIPOPROTEIN"/>
    <property type="match status" value="1"/>
</dbReference>
<accession>A0A1G7RXF9</accession>
<evidence type="ECO:0000313" key="2">
    <source>
        <dbReference type="EMBL" id="SDG15455.1"/>
    </source>
</evidence>
<dbReference type="EMBL" id="FNCO01000001">
    <property type="protein sequence ID" value="SDG15455.1"/>
    <property type="molecule type" value="Genomic_DNA"/>
</dbReference>
<dbReference type="OrthoDB" id="6192874at2"/>
<evidence type="ECO:0000256" key="1">
    <source>
        <dbReference type="SAM" id="SignalP"/>
    </source>
</evidence>
<dbReference type="InterPro" id="IPR021747">
    <property type="entry name" value="DUF3313"/>
</dbReference>
<evidence type="ECO:0008006" key="4">
    <source>
        <dbReference type="Google" id="ProtNLM"/>
    </source>
</evidence>
<protein>
    <recommendedName>
        <fullName evidence="4">Lipoprotein</fullName>
    </recommendedName>
</protein>
<feature type="chain" id="PRO_5010230666" description="Lipoprotein" evidence="1">
    <location>
        <begin position="19"/>
        <end position="225"/>
    </location>
</feature>
<dbReference type="AlphaFoldDB" id="A0A1G7RXF9"/>
<dbReference type="RefSeq" id="WP_074749623.1">
    <property type="nucleotide sequence ID" value="NZ_FNCO01000001.1"/>
</dbReference>
<feature type="signal peptide" evidence="1">
    <location>
        <begin position="1"/>
        <end position="18"/>
    </location>
</feature>
<dbReference type="STRING" id="89065.SAMN05216605_101290"/>
<organism evidence="2 3">
    <name type="scientific">Pseudomonas abietaniphila</name>
    <dbReference type="NCBI Taxonomy" id="89065"/>
    <lineage>
        <taxon>Bacteria</taxon>
        <taxon>Pseudomonadati</taxon>
        <taxon>Pseudomonadota</taxon>
        <taxon>Gammaproteobacteria</taxon>
        <taxon>Pseudomonadales</taxon>
        <taxon>Pseudomonadaceae</taxon>
        <taxon>Pseudomonas</taxon>
    </lineage>
</organism>
<name>A0A1G7RXF9_9PSED</name>
<keyword evidence="1" id="KW-0732">Signal</keyword>
<dbReference type="Proteomes" id="UP000182894">
    <property type="component" value="Unassembled WGS sequence"/>
</dbReference>
<evidence type="ECO:0000313" key="3">
    <source>
        <dbReference type="Proteomes" id="UP000182894"/>
    </source>
</evidence>
<proteinExistence type="predicted"/>
<dbReference type="Pfam" id="PF11769">
    <property type="entry name" value="DUF3313"/>
    <property type="match status" value="1"/>
</dbReference>